<reference evidence="1" key="1">
    <citation type="journal article" date="2015" name="Nature">
        <title>Complex archaea that bridge the gap between prokaryotes and eukaryotes.</title>
        <authorList>
            <person name="Spang A."/>
            <person name="Saw J.H."/>
            <person name="Jorgensen S.L."/>
            <person name="Zaremba-Niedzwiedzka K."/>
            <person name="Martijn J."/>
            <person name="Lind A.E."/>
            <person name="van Eijk R."/>
            <person name="Schleper C."/>
            <person name="Guy L."/>
            <person name="Ettema T.J."/>
        </authorList>
    </citation>
    <scope>NUCLEOTIDE SEQUENCE</scope>
</reference>
<dbReference type="EMBL" id="LAZR01053756">
    <property type="protein sequence ID" value="KKK80050.1"/>
    <property type="molecule type" value="Genomic_DNA"/>
</dbReference>
<comment type="caution">
    <text evidence="1">The sequence shown here is derived from an EMBL/GenBank/DDBJ whole genome shotgun (WGS) entry which is preliminary data.</text>
</comment>
<gene>
    <name evidence="1" type="ORF">LCGC14_2827380</name>
</gene>
<dbReference type="AlphaFoldDB" id="A0A0F8Z1W2"/>
<organism evidence="1">
    <name type="scientific">marine sediment metagenome</name>
    <dbReference type="NCBI Taxonomy" id="412755"/>
    <lineage>
        <taxon>unclassified sequences</taxon>
        <taxon>metagenomes</taxon>
        <taxon>ecological metagenomes</taxon>
    </lineage>
</organism>
<proteinExistence type="predicted"/>
<name>A0A0F8Z1W2_9ZZZZ</name>
<protein>
    <submittedName>
        <fullName evidence="1">Uncharacterized protein</fullName>
    </submittedName>
</protein>
<evidence type="ECO:0000313" key="1">
    <source>
        <dbReference type="EMBL" id="KKK80050.1"/>
    </source>
</evidence>
<sequence length="76" mass="8542">MIKIEFTCYSCGESSEIGADDIDEKDIVPVCDGCYGKFLSRKERLVKSSTKKLISIYNDYGIPGDTFKADEEFNLT</sequence>
<accession>A0A0F8Z1W2</accession>